<dbReference type="VEuPathDB" id="FungiDB:PSTT_05583"/>
<name>A0A2S4VNK9_9BASI</name>
<protein>
    <recommendedName>
        <fullName evidence="2">Tet-like 2OG-Fe(II) oxygenase domain-containing protein</fullName>
    </recommendedName>
</protein>
<accession>A0A2S4VNK9</accession>
<comment type="caution">
    <text evidence="3">The sequence shown here is derived from an EMBL/GenBank/DDBJ whole genome shotgun (WGS) entry which is preliminary data.</text>
</comment>
<feature type="domain" description="Tet-like 2OG-Fe(II) oxygenase" evidence="2">
    <location>
        <begin position="223"/>
        <end position="420"/>
    </location>
</feature>
<evidence type="ECO:0000256" key="1">
    <source>
        <dbReference type="SAM" id="MobiDB-lite"/>
    </source>
</evidence>
<dbReference type="VEuPathDB" id="FungiDB:PSHT_13496"/>
<feature type="region of interest" description="Disordered" evidence="1">
    <location>
        <begin position="60"/>
        <end position="88"/>
    </location>
</feature>
<dbReference type="EMBL" id="PKSL01000041">
    <property type="protein sequence ID" value="POW11134.1"/>
    <property type="molecule type" value="Genomic_DNA"/>
</dbReference>
<gene>
    <name evidence="3" type="ORF">PSTT_05583</name>
</gene>
<proteinExistence type="predicted"/>
<dbReference type="AlphaFoldDB" id="A0A2S4VNK9"/>
<dbReference type="VEuPathDB" id="FungiDB:PSHT_13497"/>
<evidence type="ECO:0000313" key="4">
    <source>
        <dbReference type="Proteomes" id="UP000239156"/>
    </source>
</evidence>
<feature type="non-terminal residue" evidence="3">
    <location>
        <position position="1"/>
    </location>
</feature>
<dbReference type="Pfam" id="PF20515">
    <property type="entry name" value="2OG-FeII_Oxy_6"/>
    <property type="match status" value="3"/>
</dbReference>
<dbReference type="Proteomes" id="UP000239156">
    <property type="component" value="Unassembled WGS sequence"/>
</dbReference>
<evidence type="ECO:0000259" key="2">
    <source>
        <dbReference type="Pfam" id="PF20515"/>
    </source>
</evidence>
<keyword evidence="4" id="KW-1185">Reference proteome</keyword>
<evidence type="ECO:0000313" key="3">
    <source>
        <dbReference type="EMBL" id="POW11134.1"/>
    </source>
</evidence>
<organism evidence="3 4">
    <name type="scientific">Puccinia striiformis</name>
    <dbReference type="NCBI Taxonomy" id="27350"/>
    <lineage>
        <taxon>Eukaryota</taxon>
        <taxon>Fungi</taxon>
        <taxon>Dikarya</taxon>
        <taxon>Basidiomycota</taxon>
        <taxon>Pucciniomycotina</taxon>
        <taxon>Pucciniomycetes</taxon>
        <taxon>Pucciniales</taxon>
        <taxon>Pucciniaceae</taxon>
        <taxon>Puccinia</taxon>
    </lineage>
</organism>
<sequence>GGDGFTNKLTYEAWWLRRTKEIRHRGGQKPVVLDIITRRRTSVRPLHFVCTRFINRRGERNGSRSDGVRLNERSRGRGLHSDNRATRRAEASPEILRLAYRRRRGLAIIPHDIEKKFRKLDLFPEITKEITKEVAREEEERSKRVQEYEEHLRKYPDMQTFPKPTNRPIIPRLPTINEYDDALRHVEETFRIIDHGEPTIWDAKDFRVICCVEYIKISHLGREHRENLDSLCDFLHRCKQFISPLAAVGRPDGDVMSAIGWRQDMTIWRYSINTAMKKLSKRIKGNTPISWNVLRKPGRLSGRISSFVPAKLLTRLRNTCRISVLHRLSRNSTSNPNGGESPGGTAASLAFPSNNFWIDEKLDKILMKISQPVSHSSEGHQVDNGQFVFPHYKTAISFPPDFICGIIFSPSGDAYGTMKATEIGDSTRLAVCIQPVPKLNHDSKKSQPAPVNKESSTLRLAYRRRQGIVMKPHSIDKKFRELDLFPEITKEIAKELAREEEERSKRVQDYEEHLRKYPDMQTFPKPTNRPIIPRLPTTDEYDDALRHVADNFRIIDHGRTIAFDAKEDRIIYSAQYYKISHLEREHRENLDSLCDFLHRCKQFISFLATRDQDAIEANQGEYTNLMEVPRCLSNSISNPNGGESPGGTAASLAFPSNSFWIDAELDEDTHENLPTGFALVIPTFKSTGKIALKSEGHQVENGQFVLPDYKIAFSFPSYFICGIIFRPQASAHGTMQATEVGDSTRLGVCIQPVPKLSYDIKKVQPAPLNETSNGEWTDVVCKSKVLATRMKIRRKFLGYFEAIASMPSHRCTNRQNYRMIARRKLYHDGKMLSKRGAGKFASIDHGGTVTFNAKNACAICCVEYIKISNLSREHRENLDFLCDFLHRCKQFISPLATVGRVNGDVMSAIGWRQDMTHLEILDQYRDQDAIEANQGQYTNLMEGSEKAGKAIWSNFRLLTTKAADETKEYFQNLSTSLPVENNSISNPNGGESPGGTAASLAFPSNSFWIDAELDEDTHDNLLIGFALVIPTFKSTGKIALKSEGHQVENGPFVLPDYKIAVSFPSDFICRIAFKPQGDAHGLMKATEIGDSTRLAVCIQPTPKLNHNSKKGQPAHVNKESCT</sequence>
<dbReference type="InterPro" id="IPR046798">
    <property type="entry name" value="2OG-FeII_Oxy_6"/>
</dbReference>
<feature type="domain" description="Tet-like 2OG-Fe(II) oxygenase" evidence="2">
    <location>
        <begin position="629"/>
        <end position="737"/>
    </location>
</feature>
<reference evidence="3" key="1">
    <citation type="submission" date="2017-12" db="EMBL/GenBank/DDBJ databases">
        <title>Gene loss provides genomic basis for host adaptation in cereal stripe rust fungi.</title>
        <authorList>
            <person name="Xia C."/>
        </authorList>
    </citation>
    <scope>NUCLEOTIDE SEQUENCE [LARGE SCALE GENOMIC DNA]</scope>
    <source>
        <strain evidence="3">93-210</strain>
    </source>
</reference>
<feature type="domain" description="Tet-like 2OG-Fe(II) oxygenase" evidence="2">
    <location>
        <begin position="872"/>
        <end position="1084"/>
    </location>
</feature>
<feature type="non-terminal residue" evidence="3">
    <location>
        <position position="1122"/>
    </location>
</feature>